<dbReference type="CDD" id="cd03357">
    <property type="entry name" value="LbH_MAT_GAT"/>
    <property type="match status" value="1"/>
</dbReference>
<keyword evidence="3" id="KW-0012">Acyltransferase</keyword>
<evidence type="ECO:0000256" key="3">
    <source>
        <dbReference type="ARBA" id="ARBA00023315"/>
    </source>
</evidence>
<dbReference type="SMART" id="SM01266">
    <property type="entry name" value="Mac"/>
    <property type="match status" value="1"/>
</dbReference>
<dbReference type="SUPFAM" id="SSF51161">
    <property type="entry name" value="Trimeric LpxA-like enzymes"/>
    <property type="match status" value="1"/>
</dbReference>
<accession>A0A4V1J512</accession>
<dbReference type="STRING" id="215637.A0A4V1J512"/>
<name>A0A4V1J512_9FUNG</name>
<proteinExistence type="inferred from homology"/>
<evidence type="ECO:0000313" key="5">
    <source>
        <dbReference type="EMBL" id="RKP37449.1"/>
    </source>
</evidence>
<dbReference type="EMBL" id="ML002494">
    <property type="protein sequence ID" value="RKP37449.1"/>
    <property type="molecule type" value="Genomic_DNA"/>
</dbReference>
<dbReference type="InterPro" id="IPR001451">
    <property type="entry name" value="Hexapep"/>
</dbReference>
<evidence type="ECO:0000313" key="6">
    <source>
        <dbReference type="Proteomes" id="UP000268162"/>
    </source>
</evidence>
<evidence type="ECO:0000259" key="4">
    <source>
        <dbReference type="SMART" id="SM01266"/>
    </source>
</evidence>
<dbReference type="PROSITE" id="PS00101">
    <property type="entry name" value="HEXAPEP_TRANSFERASES"/>
    <property type="match status" value="1"/>
</dbReference>
<evidence type="ECO:0000256" key="1">
    <source>
        <dbReference type="ARBA" id="ARBA00007274"/>
    </source>
</evidence>
<feature type="domain" description="Maltose/galactoside acetyltransferase" evidence="4">
    <location>
        <begin position="5"/>
        <end position="58"/>
    </location>
</feature>
<dbReference type="GO" id="GO:0008374">
    <property type="term" value="F:O-acyltransferase activity"/>
    <property type="evidence" value="ECO:0007669"/>
    <property type="project" value="TreeGrafter"/>
</dbReference>
<reference evidence="6" key="1">
    <citation type="journal article" date="2018" name="Nat. Microbiol.">
        <title>Leveraging single-cell genomics to expand the fungal tree of life.</title>
        <authorList>
            <person name="Ahrendt S.R."/>
            <person name="Quandt C.A."/>
            <person name="Ciobanu D."/>
            <person name="Clum A."/>
            <person name="Salamov A."/>
            <person name="Andreopoulos B."/>
            <person name="Cheng J.F."/>
            <person name="Woyke T."/>
            <person name="Pelin A."/>
            <person name="Henrissat B."/>
            <person name="Reynolds N.K."/>
            <person name="Benny G.L."/>
            <person name="Smith M.E."/>
            <person name="James T.Y."/>
            <person name="Grigoriev I.V."/>
        </authorList>
    </citation>
    <scope>NUCLEOTIDE SEQUENCE [LARGE SCALE GENOMIC DNA]</scope>
    <source>
        <strain evidence="6">RSA 468</strain>
    </source>
</reference>
<organism evidence="5 6">
    <name type="scientific">Dimargaris cristalligena</name>
    <dbReference type="NCBI Taxonomy" id="215637"/>
    <lineage>
        <taxon>Eukaryota</taxon>
        <taxon>Fungi</taxon>
        <taxon>Fungi incertae sedis</taxon>
        <taxon>Zoopagomycota</taxon>
        <taxon>Kickxellomycotina</taxon>
        <taxon>Dimargaritomycetes</taxon>
        <taxon>Dimargaritales</taxon>
        <taxon>Dimargaritaceae</taxon>
        <taxon>Dimargaris</taxon>
    </lineage>
</organism>
<dbReference type="InterPro" id="IPR011004">
    <property type="entry name" value="Trimer_LpxA-like_sf"/>
</dbReference>
<dbReference type="InterPro" id="IPR018357">
    <property type="entry name" value="Hexapep_transf_CS"/>
</dbReference>
<dbReference type="Pfam" id="PF12464">
    <property type="entry name" value="Mac"/>
    <property type="match status" value="1"/>
</dbReference>
<comment type="similarity">
    <text evidence="1">Belongs to the transferase hexapeptide repeat family.</text>
</comment>
<evidence type="ECO:0000256" key="2">
    <source>
        <dbReference type="ARBA" id="ARBA00022679"/>
    </source>
</evidence>
<sequence length="193" mass="21336">MPSNKELMIAGQPYWGGDPELIAERKHFYTLKLEYEQKFTDDTERQRLTQVIFGQCDETTYLQPPFHLDYGYNIRVGRNFYMNAFCTILDCAPVTFGDNVMLGPHVQIYTAGHPVDPVERSTMVEFAKPIVIGSDVWIGGGAIILPGVTIGDGVTVAGGSVVTKDVPSNVVVAGNPARVIKRLEVSKQKKESE</sequence>
<dbReference type="PANTHER" id="PTHR23416">
    <property type="entry name" value="SIALIC ACID SYNTHASE-RELATED"/>
    <property type="match status" value="1"/>
</dbReference>
<keyword evidence="2" id="KW-0808">Transferase</keyword>
<dbReference type="InterPro" id="IPR024688">
    <property type="entry name" value="Mac_dom"/>
</dbReference>
<dbReference type="PANTHER" id="PTHR23416:SF23">
    <property type="entry name" value="ACETYLTRANSFERASE C18B11.09C-RELATED"/>
    <property type="match status" value="1"/>
</dbReference>
<dbReference type="InterPro" id="IPR051159">
    <property type="entry name" value="Hexapeptide_acetyltransf"/>
</dbReference>
<dbReference type="GO" id="GO:0016407">
    <property type="term" value="F:acetyltransferase activity"/>
    <property type="evidence" value="ECO:0007669"/>
    <property type="project" value="InterPro"/>
</dbReference>
<dbReference type="Proteomes" id="UP000268162">
    <property type="component" value="Unassembled WGS sequence"/>
</dbReference>
<dbReference type="FunFam" id="2.160.10.10:FF:000025">
    <property type="entry name" value="Hexapeptide-repeat containing-acetyltransferase"/>
    <property type="match status" value="1"/>
</dbReference>
<dbReference type="Gene3D" id="2.160.10.10">
    <property type="entry name" value="Hexapeptide repeat proteins"/>
    <property type="match status" value="1"/>
</dbReference>
<keyword evidence="6" id="KW-1185">Reference proteome</keyword>
<dbReference type="Pfam" id="PF00132">
    <property type="entry name" value="Hexapep"/>
    <property type="match status" value="1"/>
</dbReference>
<protein>
    <recommendedName>
        <fullName evidence="4">Maltose/galactoside acetyltransferase domain-containing protein</fullName>
    </recommendedName>
</protein>
<dbReference type="AlphaFoldDB" id="A0A4V1J512"/>
<gene>
    <name evidence="5" type="ORF">BJ085DRAFT_20105</name>
</gene>